<evidence type="ECO:0000313" key="2">
    <source>
        <dbReference type="EMBL" id="SDM38772.1"/>
    </source>
</evidence>
<dbReference type="GO" id="GO:0016746">
    <property type="term" value="F:acyltransferase activity"/>
    <property type="evidence" value="ECO:0007669"/>
    <property type="project" value="UniProtKB-KW"/>
</dbReference>
<dbReference type="InterPro" id="IPR002123">
    <property type="entry name" value="Plipid/glycerol_acylTrfase"/>
</dbReference>
<dbReference type="SMART" id="SM00563">
    <property type="entry name" value="PlsC"/>
    <property type="match status" value="1"/>
</dbReference>
<proteinExistence type="predicted"/>
<dbReference type="RefSeq" id="WP_090704227.1">
    <property type="nucleotide sequence ID" value="NZ_FNHH01000011.1"/>
</dbReference>
<protein>
    <submittedName>
        <fullName evidence="2">Acyltransferase</fullName>
    </submittedName>
</protein>
<dbReference type="CDD" id="cd06551">
    <property type="entry name" value="LPLAT"/>
    <property type="match status" value="1"/>
</dbReference>
<dbReference type="STRING" id="990371.SAMN05421813_11124"/>
<dbReference type="Proteomes" id="UP000199226">
    <property type="component" value="Unassembled WGS sequence"/>
</dbReference>
<dbReference type="Pfam" id="PF01553">
    <property type="entry name" value="Acyltransferase"/>
    <property type="match status" value="1"/>
</dbReference>
<gene>
    <name evidence="2" type="ORF">SAMN05421813_11124</name>
</gene>
<evidence type="ECO:0000313" key="3">
    <source>
        <dbReference type="Proteomes" id="UP000199226"/>
    </source>
</evidence>
<evidence type="ECO:0000259" key="1">
    <source>
        <dbReference type="SMART" id="SM00563"/>
    </source>
</evidence>
<dbReference type="OrthoDB" id="152799at2"/>
<feature type="domain" description="Phospholipid/glycerol acyltransferase" evidence="1">
    <location>
        <begin position="42"/>
        <end position="150"/>
    </location>
</feature>
<accession>A0A1G9STL0</accession>
<organism evidence="2 3">
    <name type="scientific">Daejeonella rubra</name>
    <dbReference type="NCBI Taxonomy" id="990371"/>
    <lineage>
        <taxon>Bacteria</taxon>
        <taxon>Pseudomonadati</taxon>
        <taxon>Bacteroidota</taxon>
        <taxon>Sphingobacteriia</taxon>
        <taxon>Sphingobacteriales</taxon>
        <taxon>Sphingobacteriaceae</taxon>
        <taxon>Daejeonella</taxon>
    </lineage>
</organism>
<keyword evidence="2" id="KW-0012">Acyltransferase</keyword>
<dbReference type="AlphaFoldDB" id="A0A1G9STL0"/>
<dbReference type="SUPFAM" id="SSF69593">
    <property type="entry name" value="Glycerol-3-phosphate (1)-acyltransferase"/>
    <property type="match status" value="1"/>
</dbReference>
<keyword evidence="3" id="KW-1185">Reference proteome</keyword>
<sequence>MLEPRQNWIVFTFFSWYINRIIKSDFHDLKFNKIEIDQSRSVLLLANHFSWWDGFVLFQINRLYFRKKFHVMITEENYQKVWFLKYLGSFSVKKNSRSIIETLEYAGHLLDDPENLVLIFPQGKLYSGHVEQIQFEKGLMNLINVSSKTFQYMFAASFTDYFENRKPTINCCLQEWEGAEFTSLQLIKSAFNKHYETSRQKQTAAVV</sequence>
<keyword evidence="2" id="KW-0808">Transferase</keyword>
<name>A0A1G9STL0_9SPHI</name>
<reference evidence="3" key="1">
    <citation type="submission" date="2016-10" db="EMBL/GenBank/DDBJ databases">
        <authorList>
            <person name="Varghese N."/>
            <person name="Submissions S."/>
        </authorList>
    </citation>
    <scope>NUCLEOTIDE SEQUENCE [LARGE SCALE GENOMIC DNA]</scope>
    <source>
        <strain evidence="3">DSM 24536</strain>
    </source>
</reference>
<dbReference type="EMBL" id="FNHH01000011">
    <property type="protein sequence ID" value="SDM38772.1"/>
    <property type="molecule type" value="Genomic_DNA"/>
</dbReference>